<comment type="caution">
    <text evidence="14">The sequence shown here is derived from an EMBL/GenBank/DDBJ whole genome shotgun (WGS) entry which is preliminary data.</text>
</comment>
<evidence type="ECO:0000256" key="3">
    <source>
        <dbReference type="ARBA" id="ARBA00022475"/>
    </source>
</evidence>
<evidence type="ECO:0000313" key="15">
    <source>
        <dbReference type="Proteomes" id="UP001185737"/>
    </source>
</evidence>
<keyword evidence="4" id="KW-0762">Sugar transport</keyword>
<evidence type="ECO:0000256" key="4">
    <source>
        <dbReference type="ARBA" id="ARBA00022597"/>
    </source>
</evidence>
<dbReference type="Pfam" id="PF02653">
    <property type="entry name" value="BPD_transp_2"/>
    <property type="match status" value="1"/>
</dbReference>
<dbReference type="Pfam" id="PF00005">
    <property type="entry name" value="ABC_tran"/>
    <property type="match status" value="2"/>
</dbReference>
<feature type="domain" description="ABC transporter" evidence="13">
    <location>
        <begin position="33"/>
        <end position="268"/>
    </location>
</feature>
<comment type="subcellular location">
    <subcellularLocation>
        <location evidence="1">Cell membrane</location>
        <topology evidence="1">Multi-pass membrane protein</topology>
    </subcellularLocation>
</comment>
<keyword evidence="8 14" id="KW-0067">ATP-binding</keyword>
<evidence type="ECO:0000256" key="6">
    <source>
        <dbReference type="ARBA" id="ARBA00022737"/>
    </source>
</evidence>
<dbReference type="InterPro" id="IPR017871">
    <property type="entry name" value="ABC_transporter-like_CS"/>
</dbReference>
<keyword evidence="6" id="KW-0677">Repeat</keyword>
<name>A0ABU4CEU9_RHOJO</name>
<dbReference type="InterPro" id="IPR001851">
    <property type="entry name" value="ABC_transp_permease"/>
</dbReference>
<dbReference type="CDD" id="cd03216">
    <property type="entry name" value="ABC_Carb_Monos_I"/>
    <property type="match status" value="1"/>
</dbReference>
<keyword evidence="5 12" id="KW-0812">Transmembrane</keyword>
<keyword evidence="2" id="KW-0813">Transport</keyword>
<keyword evidence="7" id="KW-0547">Nucleotide-binding</keyword>
<dbReference type="PANTHER" id="PTHR43790">
    <property type="entry name" value="CARBOHYDRATE TRANSPORT ATP-BINDING PROTEIN MG119-RELATED"/>
    <property type="match status" value="1"/>
</dbReference>
<keyword evidence="3" id="KW-1003">Cell membrane</keyword>
<organism evidence="14 15">
    <name type="scientific">Rhodococcus jostii</name>
    <dbReference type="NCBI Taxonomy" id="132919"/>
    <lineage>
        <taxon>Bacteria</taxon>
        <taxon>Bacillati</taxon>
        <taxon>Actinomycetota</taxon>
        <taxon>Actinomycetes</taxon>
        <taxon>Mycobacteriales</taxon>
        <taxon>Nocardiaceae</taxon>
        <taxon>Rhodococcus</taxon>
    </lineage>
</organism>
<feature type="transmembrane region" description="Helical" evidence="12">
    <location>
        <begin position="605"/>
        <end position="625"/>
    </location>
</feature>
<dbReference type="InterPro" id="IPR050107">
    <property type="entry name" value="ABC_carbohydrate_import_ATPase"/>
</dbReference>
<evidence type="ECO:0000259" key="13">
    <source>
        <dbReference type="PROSITE" id="PS50893"/>
    </source>
</evidence>
<dbReference type="Proteomes" id="UP001185737">
    <property type="component" value="Unassembled WGS sequence"/>
</dbReference>
<feature type="transmembrane region" description="Helical" evidence="12">
    <location>
        <begin position="750"/>
        <end position="769"/>
    </location>
</feature>
<dbReference type="PANTHER" id="PTHR43790:SF3">
    <property type="entry name" value="D-ALLOSE IMPORT ATP-BINDING PROTEIN ALSA-RELATED"/>
    <property type="match status" value="1"/>
</dbReference>
<feature type="transmembrane region" description="Helical" evidence="12">
    <location>
        <begin position="830"/>
        <end position="847"/>
    </location>
</feature>
<dbReference type="GO" id="GO:0005524">
    <property type="term" value="F:ATP binding"/>
    <property type="evidence" value="ECO:0007669"/>
    <property type="project" value="UniProtKB-KW"/>
</dbReference>
<feature type="transmembrane region" description="Helical" evidence="12">
    <location>
        <begin position="804"/>
        <end position="824"/>
    </location>
</feature>
<dbReference type="SUPFAM" id="SSF52540">
    <property type="entry name" value="P-loop containing nucleoside triphosphate hydrolases"/>
    <property type="match status" value="2"/>
</dbReference>
<keyword evidence="15" id="KW-1185">Reference proteome</keyword>
<evidence type="ECO:0000256" key="2">
    <source>
        <dbReference type="ARBA" id="ARBA00022448"/>
    </source>
</evidence>
<dbReference type="EMBL" id="JAWLKA010000007">
    <property type="protein sequence ID" value="MDV6281737.1"/>
    <property type="molecule type" value="Genomic_DNA"/>
</dbReference>
<reference evidence="14 15" key="1">
    <citation type="submission" date="2023-10" db="EMBL/GenBank/DDBJ databases">
        <title>Development of a sustainable strategy for remediation of hydrocarbon-contaminated territories based on the waste exchange concept.</title>
        <authorList>
            <person name="Krivoruchko A."/>
        </authorList>
    </citation>
    <scope>NUCLEOTIDE SEQUENCE [LARGE SCALE GENOMIC DNA]</scope>
    <source>
        <strain evidence="14 15">IEGM 60</strain>
    </source>
</reference>
<evidence type="ECO:0000256" key="7">
    <source>
        <dbReference type="ARBA" id="ARBA00022741"/>
    </source>
</evidence>
<feature type="transmembrane region" description="Helical" evidence="12">
    <location>
        <begin position="631"/>
        <end position="654"/>
    </location>
</feature>
<dbReference type="InterPro" id="IPR003593">
    <property type="entry name" value="AAA+_ATPase"/>
</dbReference>
<evidence type="ECO:0000256" key="1">
    <source>
        <dbReference type="ARBA" id="ARBA00004651"/>
    </source>
</evidence>
<evidence type="ECO:0000256" key="9">
    <source>
        <dbReference type="ARBA" id="ARBA00022967"/>
    </source>
</evidence>
<feature type="transmembrane region" description="Helical" evidence="12">
    <location>
        <begin position="661"/>
        <end position="678"/>
    </location>
</feature>
<dbReference type="InterPro" id="IPR027417">
    <property type="entry name" value="P-loop_NTPase"/>
</dbReference>
<gene>
    <name evidence="14" type="ORF">R3Q59_14580</name>
</gene>
<evidence type="ECO:0000256" key="11">
    <source>
        <dbReference type="ARBA" id="ARBA00023136"/>
    </source>
</evidence>
<dbReference type="CDD" id="cd06579">
    <property type="entry name" value="TM_PBP1_transp_AraH_like"/>
    <property type="match status" value="1"/>
</dbReference>
<evidence type="ECO:0000256" key="10">
    <source>
        <dbReference type="ARBA" id="ARBA00022989"/>
    </source>
</evidence>
<dbReference type="PROSITE" id="PS50893">
    <property type="entry name" value="ABC_TRANSPORTER_2"/>
    <property type="match status" value="2"/>
</dbReference>
<sequence>MTQQEIVEDVMYVSDVQVQEDPVHEIADQDVVLRLDAVDKKYPGVHAIKGVSLTVRRGEIHALVGQNGAGKSTLVGIAAGSITADSGTVEIGGVAATDPSPAWCREQGLAIVYQEPALLPDLTVAENMRLSMPEDRRPSVGEQVGWAEGILSRWSSVASIDPRTPVRELQPDARFVVEIAKAMAEEPKVIVLDEPTEHLLPPAVAELFRLVSELIDAGGAVVYISHRLNEVKQIAHTVSVLRDGALVGTFDGAEVTEQDVVNLVVGRELTRAHTRAETRTTALGDTLLEVTGFSGTGFDDLDLTVHVGEIVGFAGVEGQGQREVLRALGGLVAGRGTIELGGRAVKTSSPTAALAGGIAYLPHDRHHEGILPGLSLRENASLSSLGRLSRLGVLSRLRERKATSETFASMRVKAPSAEVDVATLSGGNQQKVVLSRVLMTESKLILADEPTQGVDIGAREEIYTILREAATRGAAIIVLSSSAAELEQLCDRVIVFSRGKAAKELVGDDLSEHGIAQAALSATGSRSRVGTALRKVTFGRKLARNDLTPAAILAIATILLAGVAISQSEFYLTARNFGLILPLLATLAFFAMAQQVVMMVGGIDLSVGPLAGLLVVVGSFVLSAYKTPIGMIIGLIVLALVAAVVGLVNWTLAVVVKINPLIATLVTYTAIQGIAYLLRPLPAGKIDPIFLSYASTKLGFIPIMIVLAIVVAVLLEFAMYRTLFGIRLRATGSAHATADRIGVRTKRITLIAYVGCSVLVVPAAVLLMAQAGTGNASIGDSYTLASIGAAVLGGASIFGGRGSFIGACLGAVLVIQINTVVQFIGLPLYWQQWLLGGLTIAAAAFYSKSRTLAERS</sequence>
<dbReference type="SMART" id="SM00382">
    <property type="entry name" value="AAA"/>
    <property type="match status" value="1"/>
</dbReference>
<keyword evidence="9" id="KW-1278">Translocase</keyword>
<feature type="transmembrane region" description="Helical" evidence="12">
    <location>
        <begin position="577"/>
        <end position="593"/>
    </location>
</feature>
<feature type="transmembrane region" description="Helical" evidence="12">
    <location>
        <begin position="698"/>
        <end position="719"/>
    </location>
</feature>
<dbReference type="PROSITE" id="PS00211">
    <property type="entry name" value="ABC_TRANSPORTER_1"/>
    <property type="match status" value="1"/>
</dbReference>
<proteinExistence type="predicted"/>
<evidence type="ECO:0000313" key="14">
    <source>
        <dbReference type="EMBL" id="MDV6281737.1"/>
    </source>
</evidence>
<keyword evidence="10 12" id="KW-1133">Transmembrane helix</keyword>
<protein>
    <submittedName>
        <fullName evidence="14">ATP-binding cassette domain-containing protein</fullName>
    </submittedName>
</protein>
<feature type="transmembrane region" description="Helical" evidence="12">
    <location>
        <begin position="547"/>
        <end position="565"/>
    </location>
</feature>
<evidence type="ECO:0000256" key="5">
    <source>
        <dbReference type="ARBA" id="ARBA00022692"/>
    </source>
</evidence>
<feature type="domain" description="ABC transporter" evidence="13">
    <location>
        <begin position="278"/>
        <end position="523"/>
    </location>
</feature>
<dbReference type="InterPro" id="IPR003439">
    <property type="entry name" value="ABC_transporter-like_ATP-bd"/>
</dbReference>
<dbReference type="CDD" id="cd03215">
    <property type="entry name" value="ABC_Carb_Monos_II"/>
    <property type="match status" value="1"/>
</dbReference>
<evidence type="ECO:0000256" key="12">
    <source>
        <dbReference type="SAM" id="Phobius"/>
    </source>
</evidence>
<evidence type="ECO:0000256" key="8">
    <source>
        <dbReference type="ARBA" id="ARBA00022840"/>
    </source>
</evidence>
<dbReference type="Gene3D" id="3.40.50.300">
    <property type="entry name" value="P-loop containing nucleotide triphosphate hydrolases"/>
    <property type="match status" value="2"/>
</dbReference>
<accession>A0ABU4CEU9</accession>
<keyword evidence="11 12" id="KW-0472">Membrane</keyword>
<feature type="transmembrane region" description="Helical" evidence="12">
    <location>
        <begin position="781"/>
        <end position="799"/>
    </location>
</feature>